<organism evidence="7 8">
    <name type="scientific">Klenkia soli</name>
    <dbReference type="NCBI Taxonomy" id="1052260"/>
    <lineage>
        <taxon>Bacteria</taxon>
        <taxon>Bacillati</taxon>
        <taxon>Actinomycetota</taxon>
        <taxon>Actinomycetes</taxon>
        <taxon>Geodermatophilales</taxon>
        <taxon>Geodermatophilaceae</taxon>
        <taxon>Klenkia</taxon>
    </lineage>
</organism>
<dbReference type="STRING" id="1052260.SAMN05660199_02145"/>
<dbReference type="EMBL" id="FNIR01000006">
    <property type="protein sequence ID" value="SDO55414.1"/>
    <property type="molecule type" value="Genomic_DNA"/>
</dbReference>
<dbReference type="Pfam" id="PF02633">
    <property type="entry name" value="Creatininase"/>
    <property type="match status" value="1"/>
</dbReference>
<dbReference type="PANTHER" id="PTHR35005">
    <property type="entry name" value="3-DEHYDRO-SCYLLO-INOSOSE HYDROLASE"/>
    <property type="match status" value="1"/>
</dbReference>
<dbReference type="Proteomes" id="UP000199088">
    <property type="component" value="Unassembled WGS sequence"/>
</dbReference>
<evidence type="ECO:0000256" key="2">
    <source>
        <dbReference type="ARBA" id="ARBA00022723"/>
    </source>
</evidence>
<comment type="cofactor">
    <cofactor evidence="1">
        <name>Zn(2+)</name>
        <dbReference type="ChEBI" id="CHEBI:29105"/>
    </cofactor>
</comment>
<protein>
    <submittedName>
        <fullName evidence="7">Creatinine amidohydrolase</fullName>
    </submittedName>
</protein>
<dbReference type="GO" id="GO:0009231">
    <property type="term" value="P:riboflavin biosynthetic process"/>
    <property type="evidence" value="ECO:0007669"/>
    <property type="project" value="TreeGrafter"/>
</dbReference>
<dbReference type="AlphaFoldDB" id="A0A1H0KHF8"/>
<dbReference type="Gene3D" id="3.40.50.10310">
    <property type="entry name" value="Creatininase"/>
    <property type="match status" value="1"/>
</dbReference>
<evidence type="ECO:0000256" key="6">
    <source>
        <dbReference type="SAM" id="MobiDB-lite"/>
    </source>
</evidence>
<evidence type="ECO:0000256" key="3">
    <source>
        <dbReference type="ARBA" id="ARBA00022801"/>
    </source>
</evidence>
<evidence type="ECO:0000256" key="1">
    <source>
        <dbReference type="ARBA" id="ARBA00001947"/>
    </source>
</evidence>
<keyword evidence="8" id="KW-1185">Reference proteome</keyword>
<dbReference type="PANTHER" id="PTHR35005:SF1">
    <property type="entry name" value="2-AMINO-5-FORMYLAMINO-6-RIBOSYLAMINOPYRIMIDIN-4(3H)-ONE 5'-MONOPHOSPHATE DEFORMYLASE"/>
    <property type="match status" value="1"/>
</dbReference>
<reference evidence="8" key="1">
    <citation type="submission" date="2016-10" db="EMBL/GenBank/DDBJ databases">
        <authorList>
            <person name="Varghese N."/>
            <person name="Submissions S."/>
        </authorList>
    </citation>
    <scope>NUCLEOTIDE SEQUENCE [LARGE SCALE GENOMIC DNA]</scope>
    <source>
        <strain evidence="8">DSM 45843</strain>
    </source>
</reference>
<feature type="region of interest" description="Disordered" evidence="6">
    <location>
        <begin position="1"/>
        <end position="23"/>
    </location>
</feature>
<evidence type="ECO:0000313" key="8">
    <source>
        <dbReference type="Proteomes" id="UP000199088"/>
    </source>
</evidence>
<keyword evidence="2" id="KW-0479">Metal-binding</keyword>
<evidence type="ECO:0000256" key="5">
    <source>
        <dbReference type="ARBA" id="ARBA00024029"/>
    </source>
</evidence>
<name>A0A1H0KHF8_9ACTN</name>
<keyword evidence="3 7" id="KW-0378">Hydrolase</keyword>
<evidence type="ECO:0000256" key="4">
    <source>
        <dbReference type="ARBA" id="ARBA00022833"/>
    </source>
</evidence>
<dbReference type="GO" id="GO:0016811">
    <property type="term" value="F:hydrolase activity, acting on carbon-nitrogen (but not peptide) bonds, in linear amides"/>
    <property type="evidence" value="ECO:0007669"/>
    <property type="project" value="TreeGrafter"/>
</dbReference>
<dbReference type="InterPro" id="IPR024087">
    <property type="entry name" value="Creatininase-like_sf"/>
</dbReference>
<gene>
    <name evidence="7" type="ORF">SAMN05660199_02145</name>
</gene>
<dbReference type="SUPFAM" id="SSF102215">
    <property type="entry name" value="Creatininase"/>
    <property type="match status" value="1"/>
</dbReference>
<proteinExistence type="inferred from homology"/>
<feature type="region of interest" description="Disordered" evidence="6">
    <location>
        <begin position="169"/>
        <end position="188"/>
    </location>
</feature>
<sequence>MFRAGDGWNAADTRPQSPGPSVPGVTVRLLTELSAPAIADALGPDSVLVLPTGAIEQHGPHLPVATDLITAQSMAELAVAEFGEELDLWLLPPLAYTKSNEHHWSCGTFWLSAQTMLSVLHDLGASMVKTPARRLAFLNGHGGNSALLQVAARDLRIAHGLRTFTLHPSLPADHGGKSPESELGLGIHGGHEETSLMLHLRPELVDMEKAQRWVPEQLTEYRHVRFGGSVSFGWTSDDFGPDGVIGDASTATAEHGKEKVEAMLAYLGEAFAEVAAFDPGPRA</sequence>
<keyword evidence="4" id="KW-0862">Zinc</keyword>
<dbReference type="InterPro" id="IPR003785">
    <property type="entry name" value="Creatininase/forma_Hydrolase"/>
</dbReference>
<accession>A0A1H0KHF8</accession>
<evidence type="ECO:0000313" key="7">
    <source>
        <dbReference type="EMBL" id="SDO55414.1"/>
    </source>
</evidence>
<comment type="similarity">
    <text evidence="5">Belongs to the creatininase superfamily.</text>
</comment>
<dbReference type="OrthoDB" id="9801445at2"/>
<dbReference type="GO" id="GO:0046872">
    <property type="term" value="F:metal ion binding"/>
    <property type="evidence" value="ECO:0007669"/>
    <property type="project" value="UniProtKB-KW"/>
</dbReference>